<dbReference type="InterPro" id="IPR047657">
    <property type="entry name" value="PmbA"/>
</dbReference>
<evidence type="ECO:0000259" key="2">
    <source>
        <dbReference type="Pfam" id="PF01523"/>
    </source>
</evidence>
<dbReference type="EMBL" id="QZCH01000003">
    <property type="protein sequence ID" value="RJG49993.1"/>
    <property type="molecule type" value="Genomic_DNA"/>
</dbReference>
<name>A0A418YHZ5_9GAMM</name>
<dbReference type="PANTHER" id="PTHR43421">
    <property type="entry name" value="METALLOPROTEASE PMBA"/>
    <property type="match status" value="1"/>
</dbReference>
<dbReference type="Gene3D" id="3.30.2290.10">
    <property type="entry name" value="PmbA/TldD superfamily"/>
    <property type="match status" value="1"/>
</dbReference>
<dbReference type="InterPro" id="IPR045570">
    <property type="entry name" value="Metalloprtase-TldD/E_cen_dom"/>
</dbReference>
<dbReference type="AlphaFoldDB" id="A0A418YHZ5"/>
<evidence type="ECO:0000313" key="6">
    <source>
        <dbReference type="Proteomes" id="UP000283255"/>
    </source>
</evidence>
<comment type="caution">
    <text evidence="5">The sequence shown here is derived from an EMBL/GenBank/DDBJ whole genome shotgun (WGS) entry which is preliminary data.</text>
</comment>
<evidence type="ECO:0000259" key="4">
    <source>
        <dbReference type="Pfam" id="PF19290"/>
    </source>
</evidence>
<dbReference type="InterPro" id="IPR036059">
    <property type="entry name" value="TldD/PmbA_sf"/>
</dbReference>
<dbReference type="OrthoDB" id="9803618at2"/>
<gene>
    <name evidence="5" type="primary">pmbA</name>
    <name evidence="5" type="ORF">D1Z90_04940</name>
</gene>
<sequence>MDSTSLIAQEREQLEVAVADAISLATQLGADQAEVAVSRQTGIAVNTRMTEVENIEFNHDGALGISVYVKGRKGNSSTSDVSPKSIEQAVKAAIEIAKHTSVDEYAGLADPALLERQPQDLDLFHPASLEPDDGLAIAKACEEIALSQDQRIVNSDGASYTSHLGIKVYGNSHDYVQSYLSSRHSLSCMLIGQEQDDMQRDYSYTMARNPADLLSPEAVAKDAVERTVKRLGARKIDTCSCPVLFSSDAAVSLFGHLVNAISGGSLYRKSSFLLDSLGQQVFPQGFSISERPHVLGGLASTPYDSEGVKTQDLEVIADGVLNSYLLTSYSARKLGMTTTGHAGGIHNWFVKTGDDDFTQMLKNLGTGLYVTELMGQGVNAVSGDYSRGAAGFWVENGEILYPVHEITIASNLKDMFKGIVAVGSDVDLRTSLRTGSVLIDNMKIAGN</sequence>
<dbReference type="GO" id="GO:0006508">
    <property type="term" value="P:proteolysis"/>
    <property type="evidence" value="ECO:0007669"/>
    <property type="project" value="UniProtKB-KW"/>
</dbReference>
<dbReference type="GO" id="GO:0005829">
    <property type="term" value="C:cytosol"/>
    <property type="evidence" value="ECO:0007669"/>
    <property type="project" value="TreeGrafter"/>
</dbReference>
<dbReference type="Pfam" id="PF01523">
    <property type="entry name" value="PmbA_TldD_1st"/>
    <property type="match status" value="1"/>
</dbReference>
<protein>
    <submittedName>
        <fullName evidence="5">Metalloprotease PmbA</fullName>
    </submittedName>
</protein>
<evidence type="ECO:0000313" key="5">
    <source>
        <dbReference type="EMBL" id="RJG49993.1"/>
    </source>
</evidence>
<accession>A0A418YHZ5</accession>
<dbReference type="Pfam" id="PF19290">
    <property type="entry name" value="PmbA_TldD_2nd"/>
    <property type="match status" value="1"/>
</dbReference>
<comment type="similarity">
    <text evidence="1">Belongs to the peptidase U62 family.</text>
</comment>
<organism evidence="5 6">
    <name type="scientific">Motilimonas pumila</name>
    <dbReference type="NCBI Taxonomy" id="2303987"/>
    <lineage>
        <taxon>Bacteria</taxon>
        <taxon>Pseudomonadati</taxon>
        <taxon>Pseudomonadota</taxon>
        <taxon>Gammaproteobacteria</taxon>
        <taxon>Alteromonadales</taxon>
        <taxon>Alteromonadales genera incertae sedis</taxon>
        <taxon>Motilimonas</taxon>
    </lineage>
</organism>
<feature type="domain" description="Metalloprotease TldD/E N-terminal" evidence="2">
    <location>
        <begin position="33"/>
        <end position="97"/>
    </location>
</feature>
<reference evidence="5 6" key="1">
    <citation type="submission" date="2018-09" db="EMBL/GenBank/DDBJ databases">
        <authorList>
            <person name="Wang F."/>
        </authorList>
    </citation>
    <scope>NUCLEOTIDE SEQUENCE [LARGE SCALE GENOMIC DNA]</scope>
    <source>
        <strain evidence="5 6">PLHSC7-2</strain>
    </source>
</reference>
<dbReference type="NCBIfam" id="NF008268">
    <property type="entry name" value="PRK11040.1"/>
    <property type="match status" value="1"/>
</dbReference>
<reference evidence="5 6" key="2">
    <citation type="submission" date="2019-01" db="EMBL/GenBank/DDBJ databases">
        <title>Motilimonas pumilus sp. nov., isolated from the gut of sea cucumber (Apostichopus japonicus).</title>
        <authorList>
            <person name="Wang F.-Q."/>
            <person name="Ren L.-H."/>
            <person name="Lin Y.-W."/>
            <person name="Sun G.-H."/>
            <person name="Du Z.-J."/>
            <person name="Zhao J.-X."/>
            <person name="Liu X.-J."/>
            <person name="Liu L.-J."/>
        </authorList>
    </citation>
    <scope>NUCLEOTIDE SEQUENCE [LARGE SCALE GENOMIC DNA]</scope>
    <source>
        <strain evidence="5 6">PLHSC7-2</strain>
    </source>
</reference>
<feature type="domain" description="Metalloprotease TldD/E C-terminal" evidence="3">
    <location>
        <begin position="239"/>
        <end position="446"/>
    </location>
</feature>
<dbReference type="InterPro" id="IPR045569">
    <property type="entry name" value="Metalloprtase-TldD/E_C"/>
</dbReference>
<dbReference type="InterPro" id="IPR035068">
    <property type="entry name" value="TldD/PmbA_N"/>
</dbReference>
<dbReference type="GO" id="GO:0008237">
    <property type="term" value="F:metallopeptidase activity"/>
    <property type="evidence" value="ECO:0007669"/>
    <property type="project" value="UniProtKB-KW"/>
</dbReference>
<dbReference type="RefSeq" id="WP_119909639.1">
    <property type="nucleotide sequence ID" value="NZ_QZCH01000003.1"/>
</dbReference>
<proteinExistence type="inferred from homology"/>
<evidence type="ECO:0000256" key="1">
    <source>
        <dbReference type="ARBA" id="ARBA00005836"/>
    </source>
</evidence>
<keyword evidence="5" id="KW-0482">Metalloprotease</keyword>
<dbReference type="PANTHER" id="PTHR43421:SF1">
    <property type="entry name" value="METALLOPROTEASE PMBA"/>
    <property type="match status" value="1"/>
</dbReference>
<feature type="domain" description="Metalloprotease TldD/E central" evidence="4">
    <location>
        <begin position="125"/>
        <end position="231"/>
    </location>
</feature>
<keyword evidence="5" id="KW-0645">Protease</keyword>
<dbReference type="Proteomes" id="UP000283255">
    <property type="component" value="Unassembled WGS sequence"/>
</dbReference>
<keyword evidence="6" id="KW-1185">Reference proteome</keyword>
<keyword evidence="5" id="KW-0378">Hydrolase</keyword>
<evidence type="ECO:0000259" key="3">
    <source>
        <dbReference type="Pfam" id="PF19289"/>
    </source>
</evidence>
<dbReference type="Pfam" id="PF19289">
    <property type="entry name" value="PmbA_TldD_3rd"/>
    <property type="match status" value="1"/>
</dbReference>
<dbReference type="InterPro" id="IPR002510">
    <property type="entry name" value="Metalloprtase-TldD/E_N"/>
</dbReference>
<dbReference type="SUPFAM" id="SSF111283">
    <property type="entry name" value="Putative modulator of DNA gyrase, PmbA/TldD"/>
    <property type="match status" value="1"/>
</dbReference>